<gene>
    <name evidence="1" type="ORF">FYJ63_02165</name>
</gene>
<reference evidence="1 2" key="1">
    <citation type="submission" date="2019-08" db="EMBL/GenBank/DDBJ databases">
        <title>In-depth cultivation of the pig gut microbiome towards novel bacterial diversity and tailored functional studies.</title>
        <authorList>
            <person name="Wylensek D."/>
            <person name="Hitch T.C.A."/>
            <person name="Clavel T."/>
        </authorList>
    </citation>
    <scope>NUCLEOTIDE SEQUENCE [LARGE SCALE GENOMIC DNA]</scope>
    <source>
        <strain evidence="1 2">RF-GAM-744-WT-7</strain>
    </source>
</reference>
<comment type="caution">
    <text evidence="1">The sequence shown here is derived from an EMBL/GenBank/DDBJ whole genome shotgun (WGS) entry which is preliminary data.</text>
</comment>
<protein>
    <submittedName>
        <fullName evidence="1">Uncharacterized protein</fullName>
    </submittedName>
</protein>
<sequence>MTDSTVSPDSKVFTVGPTWRAVGLEMTTEARADEVLAAASDQCTPIEGDMEKGVFHYEDRSGAVVVFDVVEEKIVDIHQDFNASDEVPAQWVEMADRFALADLQEPSGETVGQACVALRSGLVNEAGRGNNGKLGLAALAGRVELYDGPLSYAASETAKLFAEAEEGEKAPKDTLPTFISTGAVSVLQKQGAHAGAVLAAKIEAAELHSNTLTGENFWVLEVNAGFPLTVCVGEGDVPSRPRAGQVVAGEFMILAASK</sequence>
<keyword evidence="2" id="KW-1185">Reference proteome</keyword>
<evidence type="ECO:0000313" key="2">
    <source>
        <dbReference type="Proteomes" id="UP000442535"/>
    </source>
</evidence>
<dbReference type="RefSeq" id="WP_154543373.1">
    <property type="nucleotide sequence ID" value="NZ_VUMY01000003.1"/>
</dbReference>
<dbReference type="Proteomes" id="UP000442535">
    <property type="component" value="Unassembled WGS sequence"/>
</dbReference>
<proteinExistence type="predicted"/>
<dbReference type="AlphaFoldDB" id="A0A7K0K1Z1"/>
<accession>A0A7K0K1Z1</accession>
<name>A0A7K0K1Z1_9ACTO</name>
<evidence type="ECO:0000313" key="1">
    <source>
        <dbReference type="EMBL" id="MST49065.1"/>
    </source>
</evidence>
<dbReference type="EMBL" id="VUMY01000003">
    <property type="protein sequence ID" value="MST49065.1"/>
    <property type="molecule type" value="Genomic_DNA"/>
</dbReference>
<organism evidence="1 2">
    <name type="scientific">Mobiluncus porci</name>
    <dbReference type="NCBI Taxonomy" id="2652278"/>
    <lineage>
        <taxon>Bacteria</taxon>
        <taxon>Bacillati</taxon>
        <taxon>Actinomycetota</taxon>
        <taxon>Actinomycetes</taxon>
        <taxon>Actinomycetales</taxon>
        <taxon>Actinomycetaceae</taxon>
        <taxon>Mobiluncus</taxon>
    </lineage>
</organism>